<evidence type="ECO:0000313" key="16">
    <source>
        <dbReference type="Proteomes" id="UP000431269"/>
    </source>
</evidence>
<dbReference type="Proteomes" id="UP000431269">
    <property type="component" value="Chromosome"/>
</dbReference>
<proteinExistence type="inferred from homology"/>
<keyword evidence="12" id="KW-1003">Cell membrane</keyword>
<dbReference type="AlphaFoldDB" id="A0A6I6MKU4"/>
<dbReference type="UniPathway" id="UPA00219"/>
<dbReference type="Pfam" id="PF00953">
    <property type="entry name" value="Glycos_transf_4"/>
    <property type="match status" value="1"/>
</dbReference>
<dbReference type="PROSITE" id="PS01347">
    <property type="entry name" value="MRAY_1"/>
    <property type="match status" value="1"/>
</dbReference>
<evidence type="ECO:0000256" key="4">
    <source>
        <dbReference type="ARBA" id="ARBA00022679"/>
    </source>
</evidence>
<dbReference type="InterPro" id="IPR000715">
    <property type="entry name" value="Glycosyl_transferase_4"/>
</dbReference>
<keyword evidence="4 12" id="KW-0808">Transferase</keyword>
<dbReference type="PANTHER" id="PTHR22926:SF5">
    <property type="entry name" value="PHOSPHO-N-ACETYLMURAMOYL-PENTAPEPTIDE-TRANSFERASE HOMOLOG"/>
    <property type="match status" value="1"/>
</dbReference>
<dbReference type="EMBL" id="CP047045">
    <property type="protein sequence ID" value="QGZ95975.1"/>
    <property type="molecule type" value="Genomic_DNA"/>
</dbReference>
<evidence type="ECO:0000256" key="10">
    <source>
        <dbReference type="ARBA" id="ARBA00023306"/>
    </source>
</evidence>
<protein>
    <recommendedName>
        <fullName evidence="12 13">Phospho-N-acetylmuramoyl-pentapeptide-transferase</fullName>
        <ecNumber evidence="12 13">2.7.8.13</ecNumber>
    </recommendedName>
    <alternativeName>
        <fullName evidence="12">UDP-MurNAc-pentapeptide phosphotransferase</fullName>
    </alternativeName>
</protein>
<dbReference type="GO" id="GO:0008963">
    <property type="term" value="F:phospho-N-acetylmuramoyl-pentapeptide-transferase activity"/>
    <property type="evidence" value="ECO:0007669"/>
    <property type="project" value="UniProtKB-UniRule"/>
</dbReference>
<dbReference type="InterPro" id="IPR018480">
    <property type="entry name" value="PNAcMuramoyl-5peptid_Trfase_CS"/>
</dbReference>
<dbReference type="HAMAP" id="MF_00038">
    <property type="entry name" value="MraY"/>
    <property type="match status" value="1"/>
</dbReference>
<dbReference type="GO" id="GO:0071555">
    <property type="term" value="P:cell wall organization"/>
    <property type="evidence" value="ECO:0007669"/>
    <property type="project" value="UniProtKB-KW"/>
</dbReference>
<dbReference type="InterPro" id="IPR003524">
    <property type="entry name" value="PNAcMuramoyl-5peptid_Trfase"/>
</dbReference>
<gene>
    <name evidence="12 15" type="primary">mraY</name>
    <name evidence="15" type="ORF">DSM104635_02830</name>
</gene>
<dbReference type="PROSITE" id="PS01348">
    <property type="entry name" value="MRAY_2"/>
    <property type="match status" value="1"/>
</dbReference>
<evidence type="ECO:0000256" key="13">
    <source>
        <dbReference type="NCBIfam" id="TIGR00445"/>
    </source>
</evidence>
<keyword evidence="8 12" id="KW-1133">Transmembrane helix</keyword>
<sequence length="381" mass="40957">MLELLGSWEERSQFFNLFNYITFRTGGAMFTAMIFAFAFGAPFISWLRKKQGKGQPIREDGPQGHLLTKKGTPTMGGLIILIPLTISSLLWSDLENAYVWAVLVVTLGFGAIGFVDDYAKVTKQHHGGLSAKLRLAFEFTIALVAALAMLVAEWVSTTPDQTHDAMGFINALMSGDPLTAVAVPFLTGYGIQLLAFYVLFAMIVIVGFGNAVNLTDGLDGLAIVPVMIAGGTFGVICYLVGRVDYSDYLGIPHVAGVSEVATILGALLGASLGFLWYNAPPARVFMGDTGSLALGGLLGATAVASKHEIVLAIVGGLFVLETLSVMVQVAVFQRTGKRVFLMAPVHHHFEKLGWQEPTIVIRFWIISVIFALAGLATLKLR</sequence>
<name>A0A6I6MKU4_9CAUL</name>
<dbReference type="GO" id="GO:0005886">
    <property type="term" value="C:plasma membrane"/>
    <property type="evidence" value="ECO:0007669"/>
    <property type="project" value="UniProtKB-SubCell"/>
</dbReference>
<comment type="cofactor">
    <cofactor evidence="12 14">
        <name>Mg(2+)</name>
        <dbReference type="ChEBI" id="CHEBI:18420"/>
    </cofactor>
</comment>
<comment type="function">
    <text evidence="12">Catalyzes the initial step of the lipid cycle reactions in the biosynthesis of the cell wall peptidoglycan: transfers peptidoglycan precursor phospho-MurNAc-pentapeptide from UDP-MurNAc-pentapeptide onto the lipid carrier undecaprenyl phosphate, yielding undecaprenyl-pyrophosphoryl-MurNAc-pentapeptide, known as lipid I.</text>
</comment>
<keyword evidence="12 14" id="KW-0460">Magnesium</keyword>
<evidence type="ECO:0000256" key="7">
    <source>
        <dbReference type="ARBA" id="ARBA00022984"/>
    </source>
</evidence>
<organism evidence="15 16">
    <name type="scientific">Terricaulis silvestris</name>
    <dbReference type="NCBI Taxonomy" id="2686094"/>
    <lineage>
        <taxon>Bacteria</taxon>
        <taxon>Pseudomonadati</taxon>
        <taxon>Pseudomonadota</taxon>
        <taxon>Alphaproteobacteria</taxon>
        <taxon>Caulobacterales</taxon>
        <taxon>Caulobacteraceae</taxon>
        <taxon>Terricaulis</taxon>
    </lineage>
</organism>
<keyword evidence="9 12" id="KW-0472">Membrane</keyword>
<feature type="transmembrane region" description="Helical" evidence="12">
    <location>
        <begin position="194"/>
        <end position="214"/>
    </location>
</feature>
<dbReference type="EC" id="2.7.8.13" evidence="12 13"/>
<feature type="transmembrane region" description="Helical" evidence="12">
    <location>
        <begin position="135"/>
        <end position="155"/>
    </location>
</feature>
<feature type="transmembrane region" description="Helical" evidence="12">
    <location>
        <begin position="220"/>
        <end position="241"/>
    </location>
</feature>
<feature type="transmembrane region" description="Helical" evidence="12">
    <location>
        <begin position="74"/>
        <end position="91"/>
    </location>
</feature>
<keyword evidence="10 12" id="KW-0131">Cell cycle</keyword>
<dbReference type="Pfam" id="PF10555">
    <property type="entry name" value="MraY_sig1"/>
    <property type="match status" value="1"/>
</dbReference>
<dbReference type="PANTHER" id="PTHR22926">
    <property type="entry name" value="PHOSPHO-N-ACETYLMURAMOYL-PENTAPEPTIDE-TRANSFERASE"/>
    <property type="match status" value="1"/>
</dbReference>
<feature type="transmembrane region" description="Helical" evidence="12">
    <location>
        <begin position="20"/>
        <end position="44"/>
    </location>
</feature>
<keyword evidence="5 12" id="KW-0812">Transmembrane</keyword>
<evidence type="ECO:0000256" key="12">
    <source>
        <dbReference type="HAMAP-Rule" id="MF_00038"/>
    </source>
</evidence>
<keyword evidence="12 14" id="KW-0479">Metal-binding</keyword>
<keyword evidence="3 12" id="KW-0132">Cell division</keyword>
<reference evidence="16" key="1">
    <citation type="submission" date="2019-12" db="EMBL/GenBank/DDBJ databases">
        <title>Complete genome of Terracaulis silvestris 0127_4.</title>
        <authorList>
            <person name="Vieira S."/>
            <person name="Riedel T."/>
            <person name="Sproer C."/>
            <person name="Pascual J."/>
            <person name="Boedeker C."/>
            <person name="Overmann J."/>
        </authorList>
    </citation>
    <scope>NUCLEOTIDE SEQUENCE [LARGE SCALE GENOMIC DNA]</scope>
    <source>
        <strain evidence="16">0127_4</strain>
    </source>
</reference>
<evidence type="ECO:0000256" key="3">
    <source>
        <dbReference type="ARBA" id="ARBA00022618"/>
    </source>
</evidence>
<evidence type="ECO:0000256" key="1">
    <source>
        <dbReference type="ARBA" id="ARBA00004141"/>
    </source>
</evidence>
<evidence type="ECO:0000256" key="9">
    <source>
        <dbReference type="ARBA" id="ARBA00023136"/>
    </source>
</evidence>
<evidence type="ECO:0000256" key="11">
    <source>
        <dbReference type="ARBA" id="ARBA00023316"/>
    </source>
</evidence>
<keyword evidence="11 12" id="KW-0961">Cell wall biogenesis/degradation</keyword>
<keyword evidence="6 12" id="KW-0133">Cell shape</keyword>
<dbReference type="GO" id="GO:0051301">
    <property type="term" value="P:cell division"/>
    <property type="evidence" value="ECO:0007669"/>
    <property type="project" value="UniProtKB-KW"/>
</dbReference>
<feature type="binding site" evidence="14">
    <location>
        <position position="213"/>
    </location>
    <ligand>
        <name>Mg(2+)</name>
        <dbReference type="ChEBI" id="CHEBI:18420"/>
    </ligand>
</feature>
<evidence type="ECO:0000256" key="2">
    <source>
        <dbReference type="ARBA" id="ARBA00005583"/>
    </source>
</evidence>
<dbReference type="NCBIfam" id="TIGR00445">
    <property type="entry name" value="mraY"/>
    <property type="match status" value="1"/>
</dbReference>
<comment type="subcellular location">
    <subcellularLocation>
        <location evidence="12">Cell membrane</location>
        <topology evidence="12">Multi-pass membrane protein</topology>
    </subcellularLocation>
    <subcellularLocation>
        <location evidence="1">Membrane</location>
        <topology evidence="1">Multi-pass membrane protein</topology>
    </subcellularLocation>
</comment>
<evidence type="ECO:0000256" key="6">
    <source>
        <dbReference type="ARBA" id="ARBA00022960"/>
    </source>
</evidence>
<comment type="catalytic activity">
    <reaction evidence="12">
        <text>UDP-N-acetyl-alpha-D-muramoyl-L-alanyl-gamma-D-glutamyl-meso-2,6-diaminopimeloyl-D-alanyl-D-alanine + di-trans,octa-cis-undecaprenyl phosphate = di-trans,octa-cis-undecaprenyl diphospho-N-acetyl-alpha-D-muramoyl-L-alanyl-D-glutamyl-meso-2,6-diaminopimeloyl-D-alanyl-D-alanine + UMP</text>
        <dbReference type="Rhea" id="RHEA:28386"/>
        <dbReference type="ChEBI" id="CHEBI:57865"/>
        <dbReference type="ChEBI" id="CHEBI:60392"/>
        <dbReference type="ChEBI" id="CHEBI:61386"/>
        <dbReference type="ChEBI" id="CHEBI:61387"/>
        <dbReference type="EC" id="2.7.8.13"/>
    </reaction>
</comment>
<feature type="transmembrane region" description="Helical" evidence="12">
    <location>
        <begin position="97"/>
        <end position="115"/>
    </location>
</feature>
<evidence type="ECO:0000256" key="5">
    <source>
        <dbReference type="ARBA" id="ARBA00022692"/>
    </source>
</evidence>
<dbReference type="CDD" id="cd06852">
    <property type="entry name" value="GT_MraY"/>
    <property type="match status" value="1"/>
</dbReference>
<evidence type="ECO:0000256" key="8">
    <source>
        <dbReference type="ARBA" id="ARBA00022989"/>
    </source>
</evidence>
<dbReference type="KEGG" id="tsv:DSM104635_02830"/>
<feature type="binding site" evidence="14">
    <location>
        <position position="288"/>
    </location>
    <ligand>
        <name>Mg(2+)</name>
        <dbReference type="ChEBI" id="CHEBI:18420"/>
    </ligand>
</feature>
<feature type="transmembrane region" description="Helical" evidence="12">
    <location>
        <begin position="359"/>
        <end position="378"/>
    </location>
</feature>
<keyword evidence="7 12" id="KW-0573">Peptidoglycan synthesis</keyword>
<dbReference type="GO" id="GO:0046872">
    <property type="term" value="F:metal ion binding"/>
    <property type="evidence" value="ECO:0007669"/>
    <property type="project" value="UniProtKB-KW"/>
</dbReference>
<accession>A0A6I6MKU4</accession>
<feature type="transmembrane region" description="Helical" evidence="12">
    <location>
        <begin position="253"/>
        <end position="277"/>
    </location>
</feature>
<comment type="similarity">
    <text evidence="2 12">Belongs to the glycosyltransferase 4 family. MraY subfamily.</text>
</comment>
<comment type="pathway">
    <text evidence="12">Cell wall biogenesis; peptidoglycan biosynthesis.</text>
</comment>
<dbReference type="RefSeq" id="WP_158766796.1">
    <property type="nucleotide sequence ID" value="NZ_CP047045.1"/>
</dbReference>
<dbReference type="GO" id="GO:0008360">
    <property type="term" value="P:regulation of cell shape"/>
    <property type="evidence" value="ECO:0007669"/>
    <property type="project" value="UniProtKB-KW"/>
</dbReference>
<evidence type="ECO:0000313" key="15">
    <source>
        <dbReference type="EMBL" id="QGZ95975.1"/>
    </source>
</evidence>
<evidence type="ECO:0000256" key="14">
    <source>
        <dbReference type="PIRSR" id="PIRSR600715-1"/>
    </source>
</evidence>
<feature type="transmembrane region" description="Helical" evidence="12">
    <location>
        <begin position="310"/>
        <end position="332"/>
    </location>
</feature>
<dbReference type="GO" id="GO:0009252">
    <property type="term" value="P:peptidoglycan biosynthetic process"/>
    <property type="evidence" value="ECO:0007669"/>
    <property type="project" value="UniProtKB-UniRule"/>
</dbReference>
<keyword evidence="16" id="KW-1185">Reference proteome</keyword>